<proteinExistence type="predicted"/>
<accession>A0A194V6Y4</accession>
<dbReference type="STRING" id="694573.A0A194V6Y4"/>
<reference evidence="2" key="1">
    <citation type="submission" date="2014-12" db="EMBL/GenBank/DDBJ databases">
        <title>Genome Sequence of Valsa Canker Pathogens Uncovers a Specific Adaption of Colonization on Woody Bark.</title>
        <authorList>
            <person name="Yin Z."/>
            <person name="Liu H."/>
            <person name="Gao X."/>
            <person name="Li Z."/>
            <person name="Song N."/>
            <person name="Ke X."/>
            <person name="Dai Q."/>
            <person name="Wu Y."/>
            <person name="Sun Y."/>
            <person name="Xu J.-R."/>
            <person name="Kang Z.K."/>
            <person name="Wang L."/>
            <person name="Huang L."/>
        </authorList>
    </citation>
    <scope>NUCLEOTIDE SEQUENCE [LARGE SCALE GENOMIC DNA]</scope>
    <source>
        <strain evidence="2">SXYL134</strain>
    </source>
</reference>
<name>A0A194V6Y4_CYTMA</name>
<gene>
    <name evidence="1" type="ORF">VP1G_11027</name>
</gene>
<dbReference type="OrthoDB" id="5213764at2759"/>
<dbReference type="EMBL" id="KN714734">
    <property type="protein sequence ID" value="KUI59644.1"/>
    <property type="molecule type" value="Genomic_DNA"/>
</dbReference>
<keyword evidence="2" id="KW-1185">Reference proteome</keyword>
<protein>
    <submittedName>
        <fullName evidence="1">Uncharacterized protein</fullName>
    </submittedName>
</protein>
<evidence type="ECO:0000313" key="2">
    <source>
        <dbReference type="Proteomes" id="UP000078576"/>
    </source>
</evidence>
<sequence length="60" mass="6414">MAYYSGSPDSTPGDTVVVDTSYNSTTDVTFTAVLRPEVAQGEWADTGYDGHVSFICWGTS</sequence>
<evidence type="ECO:0000313" key="1">
    <source>
        <dbReference type="EMBL" id="KUI59644.1"/>
    </source>
</evidence>
<dbReference type="Proteomes" id="UP000078576">
    <property type="component" value="Unassembled WGS sequence"/>
</dbReference>
<dbReference type="AlphaFoldDB" id="A0A194V6Y4"/>
<organism evidence="1 2">
    <name type="scientific">Cytospora mali</name>
    <name type="common">Apple Valsa canker fungus</name>
    <name type="synonym">Valsa mali</name>
    <dbReference type="NCBI Taxonomy" id="578113"/>
    <lineage>
        <taxon>Eukaryota</taxon>
        <taxon>Fungi</taxon>
        <taxon>Dikarya</taxon>
        <taxon>Ascomycota</taxon>
        <taxon>Pezizomycotina</taxon>
        <taxon>Sordariomycetes</taxon>
        <taxon>Sordariomycetidae</taxon>
        <taxon>Diaporthales</taxon>
        <taxon>Cytosporaceae</taxon>
        <taxon>Cytospora</taxon>
    </lineage>
</organism>